<dbReference type="EMBL" id="JAACJP010000027">
    <property type="protein sequence ID" value="KAF5376704.1"/>
    <property type="molecule type" value="Genomic_DNA"/>
</dbReference>
<proteinExistence type="predicted"/>
<accession>A0A8H5M123</accession>
<gene>
    <name evidence="3" type="ORF">D9615_007821</name>
</gene>
<dbReference type="InterPro" id="IPR009027">
    <property type="entry name" value="Ribosomal_bL9/RNase_H1_N"/>
</dbReference>
<evidence type="ECO:0000256" key="1">
    <source>
        <dbReference type="SAM" id="MobiDB-lite"/>
    </source>
</evidence>
<dbReference type="AlphaFoldDB" id="A0A8H5M123"/>
<dbReference type="InterPro" id="IPR037056">
    <property type="entry name" value="RNase_H1_N_sf"/>
</dbReference>
<comment type="caution">
    <text evidence="3">The sequence shown here is derived from an EMBL/GenBank/DDBJ whole genome shotgun (WGS) entry which is preliminary data.</text>
</comment>
<evidence type="ECO:0000313" key="4">
    <source>
        <dbReference type="Proteomes" id="UP000565441"/>
    </source>
</evidence>
<feature type="compositionally biased region" description="Pro residues" evidence="1">
    <location>
        <begin position="16"/>
        <end position="25"/>
    </location>
</feature>
<protein>
    <recommendedName>
        <fullName evidence="2">Ribonuclease H1 N-terminal domain-containing protein</fullName>
    </recommendedName>
</protein>
<reference evidence="3 4" key="1">
    <citation type="journal article" date="2020" name="ISME J.">
        <title>Uncovering the hidden diversity of litter-decomposition mechanisms in mushroom-forming fungi.</title>
        <authorList>
            <person name="Floudas D."/>
            <person name="Bentzer J."/>
            <person name="Ahren D."/>
            <person name="Johansson T."/>
            <person name="Persson P."/>
            <person name="Tunlid A."/>
        </authorList>
    </citation>
    <scope>NUCLEOTIDE SEQUENCE [LARGE SCALE GENOMIC DNA]</scope>
    <source>
        <strain evidence="3 4">CBS 661.87</strain>
    </source>
</reference>
<dbReference type="Proteomes" id="UP000565441">
    <property type="component" value="Unassembled WGS sequence"/>
</dbReference>
<feature type="domain" description="Ribonuclease H1 N-terminal" evidence="2">
    <location>
        <begin position="157"/>
        <end position="197"/>
    </location>
</feature>
<organism evidence="3 4">
    <name type="scientific">Tricholomella constricta</name>
    <dbReference type="NCBI Taxonomy" id="117010"/>
    <lineage>
        <taxon>Eukaryota</taxon>
        <taxon>Fungi</taxon>
        <taxon>Dikarya</taxon>
        <taxon>Basidiomycota</taxon>
        <taxon>Agaricomycotina</taxon>
        <taxon>Agaricomycetes</taxon>
        <taxon>Agaricomycetidae</taxon>
        <taxon>Agaricales</taxon>
        <taxon>Tricholomatineae</taxon>
        <taxon>Lyophyllaceae</taxon>
        <taxon>Tricholomella</taxon>
    </lineage>
</organism>
<sequence length="227" mass="24118">MPQSSPPSQPSSQPSSPAPTPPTSSPPQSRSPSPTPPTSSPLQSSCMSAHDIRGQRLCNHPDDVQSAICVPCLEVAHTAIEEAQSALRHVLHVSPRVIARALGPERYQAFLAETAADLAAQGDLADASPGMPMSPQRDNTTRLLSAENMTTKEDYRYVVKVGREPGVFRRSAGIMDNVSGISGANPERYTTEQDALDAYEKALVAGLVVKVTSVSTRAVLSPYDTSI</sequence>
<dbReference type="OrthoDB" id="3270804at2759"/>
<name>A0A8H5M123_9AGAR</name>
<dbReference type="SUPFAM" id="SSF55658">
    <property type="entry name" value="L9 N-domain-like"/>
    <property type="match status" value="1"/>
</dbReference>
<dbReference type="InterPro" id="IPR011320">
    <property type="entry name" value="RNase_H1_N"/>
</dbReference>
<dbReference type="Gene3D" id="3.40.970.10">
    <property type="entry name" value="Ribonuclease H1, N-terminal domain"/>
    <property type="match status" value="1"/>
</dbReference>
<dbReference type="Pfam" id="PF01693">
    <property type="entry name" value="Cauli_VI"/>
    <property type="match status" value="1"/>
</dbReference>
<keyword evidence="4" id="KW-1185">Reference proteome</keyword>
<evidence type="ECO:0000313" key="3">
    <source>
        <dbReference type="EMBL" id="KAF5376704.1"/>
    </source>
</evidence>
<evidence type="ECO:0000259" key="2">
    <source>
        <dbReference type="Pfam" id="PF01693"/>
    </source>
</evidence>
<feature type="region of interest" description="Disordered" evidence="1">
    <location>
        <begin position="1"/>
        <end position="47"/>
    </location>
</feature>